<dbReference type="OrthoDB" id="1730155at2"/>
<organism evidence="2 3">
    <name type="scientific">Desulfosporosinus hippei DSM 8344</name>
    <dbReference type="NCBI Taxonomy" id="1121419"/>
    <lineage>
        <taxon>Bacteria</taxon>
        <taxon>Bacillati</taxon>
        <taxon>Bacillota</taxon>
        <taxon>Clostridia</taxon>
        <taxon>Eubacteriales</taxon>
        <taxon>Desulfitobacteriaceae</taxon>
        <taxon>Desulfosporosinus</taxon>
    </lineage>
</organism>
<gene>
    <name evidence="2" type="ORF">SAMN05443529_13928</name>
</gene>
<evidence type="ECO:0000313" key="2">
    <source>
        <dbReference type="EMBL" id="SDI44577.1"/>
    </source>
</evidence>
<dbReference type="Proteomes" id="UP000198656">
    <property type="component" value="Unassembled WGS sequence"/>
</dbReference>
<evidence type="ECO:0000256" key="1">
    <source>
        <dbReference type="SAM" id="SignalP"/>
    </source>
</evidence>
<keyword evidence="1" id="KW-0732">Signal</keyword>
<protein>
    <submittedName>
        <fullName evidence="2">Uncharacterized protein</fullName>
    </submittedName>
</protein>
<reference evidence="3" key="1">
    <citation type="submission" date="2016-10" db="EMBL/GenBank/DDBJ databases">
        <authorList>
            <person name="Varghese N."/>
            <person name="Submissions S."/>
        </authorList>
    </citation>
    <scope>NUCLEOTIDE SEQUENCE [LARGE SCALE GENOMIC DNA]</scope>
    <source>
        <strain evidence="3">DSM 8344</strain>
    </source>
</reference>
<keyword evidence="3" id="KW-1185">Reference proteome</keyword>
<dbReference type="RefSeq" id="WP_092335655.1">
    <property type="nucleotide sequence ID" value="NZ_FNCP01000039.1"/>
</dbReference>
<proteinExistence type="predicted"/>
<sequence>MKKRFAIVLATLLLNVVLVGNAFATDVSVNSYTLHTGWSPNWAIKSYNVSTSYVGNQYEQSGQQYVDGHDYFSFIVSAYSPEIPRGQGSMLNLQMLNSSGTVVSTLTPSNFSSGTIRGHLYDTSITTVLSMTKSYSWLQSTAGTYRAKIATLYTNTEFTGMSGTDSYYTPYF</sequence>
<evidence type="ECO:0000313" key="3">
    <source>
        <dbReference type="Proteomes" id="UP000198656"/>
    </source>
</evidence>
<accession>A0A1G8KMF5</accession>
<feature type="chain" id="PRO_5011443927" evidence="1">
    <location>
        <begin position="25"/>
        <end position="172"/>
    </location>
</feature>
<feature type="signal peptide" evidence="1">
    <location>
        <begin position="1"/>
        <end position="24"/>
    </location>
</feature>
<dbReference type="AlphaFoldDB" id="A0A1G8KMF5"/>
<name>A0A1G8KMF5_9FIRM</name>
<dbReference type="EMBL" id="FNCP01000039">
    <property type="protein sequence ID" value="SDI44577.1"/>
    <property type="molecule type" value="Genomic_DNA"/>
</dbReference>